<gene>
    <name evidence="1" type="ORF">B0I32_106228</name>
</gene>
<dbReference type="Gene3D" id="3.40.80.10">
    <property type="entry name" value="Peptidoglycan recognition protein-like"/>
    <property type="match status" value="1"/>
</dbReference>
<dbReference type="AlphaFoldDB" id="A0A2T0N287"/>
<accession>A0A2T0N287</accession>
<comment type="caution">
    <text evidence="1">The sequence shown here is derived from an EMBL/GenBank/DDBJ whole genome shotgun (WGS) entry which is preliminary data.</text>
</comment>
<keyword evidence="2" id="KW-1185">Reference proteome</keyword>
<dbReference type="SUPFAM" id="SSF55846">
    <property type="entry name" value="N-acetylmuramoyl-L-alanine amidase-like"/>
    <property type="match status" value="1"/>
</dbReference>
<dbReference type="EMBL" id="PVNG01000006">
    <property type="protein sequence ID" value="PRX66092.1"/>
    <property type="molecule type" value="Genomic_DNA"/>
</dbReference>
<sequence>MPVSIKLVSRRTWRAETPTTAYTHVPGTEGVKIHYTGGHVDPRIVTDHEVCGTLVKAVQAEHMAGARAEPMIDIGHNLIACPHRRVFVGRGPYAMPEGNGPGLDGAHYSVLALVGSSGYTEPTELLLHAVRDAIEYLREHGNAGTDIRGHRDGHDTNCPGGPLTAWVAEGALRPPSPVVARPAFVQPTPRTTEVLVKNLPVLKPGDSHRHVKTMRAVLFARGFEPTNLHNATYDPADTDLVQKVTQFKSQHKIPVGVDPLVWDAACWEAALT</sequence>
<organism evidence="1 2">
    <name type="scientific">Nonomuraea fuscirosea</name>
    <dbReference type="NCBI Taxonomy" id="1291556"/>
    <lineage>
        <taxon>Bacteria</taxon>
        <taxon>Bacillati</taxon>
        <taxon>Actinomycetota</taxon>
        <taxon>Actinomycetes</taxon>
        <taxon>Streptosporangiales</taxon>
        <taxon>Streptosporangiaceae</taxon>
        <taxon>Nonomuraea</taxon>
    </lineage>
</organism>
<dbReference type="GO" id="GO:0009253">
    <property type="term" value="P:peptidoglycan catabolic process"/>
    <property type="evidence" value="ECO:0007669"/>
    <property type="project" value="InterPro"/>
</dbReference>
<proteinExistence type="predicted"/>
<dbReference type="Proteomes" id="UP000238312">
    <property type="component" value="Unassembled WGS sequence"/>
</dbReference>
<name>A0A2T0N287_9ACTN</name>
<evidence type="ECO:0000313" key="1">
    <source>
        <dbReference type="EMBL" id="PRX66092.1"/>
    </source>
</evidence>
<protein>
    <recommendedName>
        <fullName evidence="3">N-acetylmuramoyl-L-alanine amidase</fullName>
    </recommendedName>
</protein>
<reference evidence="1 2" key="1">
    <citation type="submission" date="2018-03" db="EMBL/GenBank/DDBJ databases">
        <title>Genomic Encyclopedia of Type Strains, Phase III (KMG-III): the genomes of soil and plant-associated and newly described type strains.</title>
        <authorList>
            <person name="Whitman W."/>
        </authorList>
    </citation>
    <scope>NUCLEOTIDE SEQUENCE [LARGE SCALE GENOMIC DNA]</scope>
    <source>
        <strain evidence="1 2">CGMCC 4.7104</strain>
    </source>
</reference>
<evidence type="ECO:0008006" key="3">
    <source>
        <dbReference type="Google" id="ProtNLM"/>
    </source>
</evidence>
<dbReference type="InterPro" id="IPR036505">
    <property type="entry name" value="Amidase/PGRP_sf"/>
</dbReference>
<dbReference type="GO" id="GO:0008745">
    <property type="term" value="F:N-acetylmuramoyl-L-alanine amidase activity"/>
    <property type="evidence" value="ECO:0007669"/>
    <property type="project" value="InterPro"/>
</dbReference>
<evidence type="ECO:0000313" key="2">
    <source>
        <dbReference type="Proteomes" id="UP000238312"/>
    </source>
</evidence>